<feature type="domain" description="SAM" evidence="6">
    <location>
        <begin position="1"/>
        <end position="65"/>
    </location>
</feature>
<dbReference type="InterPro" id="IPR001660">
    <property type="entry name" value="SAM"/>
</dbReference>
<name>A0A6A4WZJ8_AMPAM</name>
<accession>A0A6A4WZJ8</accession>
<feature type="region of interest" description="Disordered" evidence="5">
    <location>
        <begin position="203"/>
        <end position="236"/>
    </location>
</feature>
<dbReference type="PANTHER" id="PTHR12301">
    <property type="entry name" value="SAM-DOMAIN, SH3 AND NUCLEAR LOCALIZATION SIGNALS PROTEIN RELATED"/>
    <property type="match status" value="1"/>
</dbReference>
<dbReference type="SMART" id="SM00454">
    <property type="entry name" value="SAM"/>
    <property type="match status" value="1"/>
</dbReference>
<dbReference type="PANTHER" id="PTHR12301:SF8">
    <property type="entry name" value="STERILE ALPHA MOTIF DOMAIN-CONTAINING PROTEIN 5"/>
    <property type="match status" value="1"/>
</dbReference>
<feature type="region of interest" description="Disordered" evidence="5">
    <location>
        <begin position="275"/>
        <end position="305"/>
    </location>
</feature>
<dbReference type="GO" id="GO:0005737">
    <property type="term" value="C:cytoplasm"/>
    <property type="evidence" value="ECO:0007669"/>
    <property type="project" value="UniProtKB-SubCell"/>
</dbReference>
<evidence type="ECO:0000256" key="1">
    <source>
        <dbReference type="ARBA" id="ARBA00004496"/>
    </source>
</evidence>
<evidence type="ECO:0000256" key="3">
    <source>
        <dbReference type="ARBA" id="ARBA00065890"/>
    </source>
</evidence>
<feature type="region of interest" description="Disordered" evidence="5">
    <location>
        <begin position="359"/>
        <end position="402"/>
    </location>
</feature>
<protein>
    <recommendedName>
        <fullName evidence="4">Sterile alpha motif domain-containing protein 5</fullName>
    </recommendedName>
</protein>
<dbReference type="SUPFAM" id="SSF47769">
    <property type="entry name" value="SAM/Pointed domain"/>
    <property type="match status" value="1"/>
</dbReference>
<dbReference type="InterPro" id="IPR058666">
    <property type="entry name" value="SASH1/NUB1_homeodomain"/>
</dbReference>
<dbReference type="Proteomes" id="UP000440578">
    <property type="component" value="Unassembled WGS sequence"/>
</dbReference>
<evidence type="ECO:0000313" key="8">
    <source>
        <dbReference type="Proteomes" id="UP000440578"/>
    </source>
</evidence>
<dbReference type="Pfam" id="PF00536">
    <property type="entry name" value="SAM_1"/>
    <property type="match status" value="1"/>
</dbReference>
<dbReference type="OrthoDB" id="1919336at2759"/>
<sequence>MDRPTVENWLRTLFLGQYSESFLDNGYDELEICKQIGEQDLDAVGVFNPTHRFKILEAVRKLREEGATAVYFTVEEVLKSGECKCGVEKAMRIPPSHASKYIPQKACHFCTSNSESMSTCSSPPEPKTPLPELKRLPAQKLRQMLQNKLVIDGIKLYNSPYSTKDGRTGYLNGLASRYADDVQTHYQDVLQQLDVLRQQAWQQVMEGDGRSGPGSPPTLAPPPPPVQQQQQQPDLTQSVQPIYQPGQYLPSSCLSDNDEDEIYGFGYGMYDPRAMESQHSRRQGSRSRSPAYAVPQDGSDGDARRAALPAGATLGAANGKKRGRLGRLFRTLKINRHHNFPKLGRTKFKELERERLQQRRMEEAGSSVAMLRDLRSGVRDDDRSPSRGATGGSSLYGQSDEFWRGGGSGSGSAVAVVARPWFDQSPDSDTEEYLLDNSLRDQLVPASPARCDDDVVSLRTAGDISLPRYGSPPAAAAAAATDPRYYQNIGFVMSPAGELQRYYGRPMAPGVGGGRPPQPDQAALLAGVAGLSVQGAATSPTAAAAAAAGAPAQLVTGGGQ</sequence>
<dbReference type="CDD" id="cd09527">
    <property type="entry name" value="SAM_Samd5"/>
    <property type="match status" value="1"/>
</dbReference>
<dbReference type="Pfam" id="PF26285">
    <property type="entry name" value="SASH1_Homeodomain"/>
    <property type="match status" value="1"/>
</dbReference>
<keyword evidence="8" id="KW-1185">Reference proteome</keyword>
<organism evidence="7 8">
    <name type="scientific">Amphibalanus amphitrite</name>
    <name type="common">Striped barnacle</name>
    <name type="synonym">Balanus amphitrite</name>
    <dbReference type="NCBI Taxonomy" id="1232801"/>
    <lineage>
        <taxon>Eukaryota</taxon>
        <taxon>Metazoa</taxon>
        <taxon>Ecdysozoa</taxon>
        <taxon>Arthropoda</taxon>
        <taxon>Crustacea</taxon>
        <taxon>Multicrustacea</taxon>
        <taxon>Cirripedia</taxon>
        <taxon>Thoracica</taxon>
        <taxon>Thoracicalcarea</taxon>
        <taxon>Balanomorpha</taxon>
        <taxon>Balanoidea</taxon>
        <taxon>Balanidae</taxon>
        <taxon>Amphibalaninae</taxon>
        <taxon>Amphibalanus</taxon>
    </lineage>
</organism>
<evidence type="ECO:0000256" key="4">
    <source>
        <dbReference type="ARBA" id="ARBA00073398"/>
    </source>
</evidence>
<evidence type="ECO:0000259" key="6">
    <source>
        <dbReference type="PROSITE" id="PS50105"/>
    </source>
</evidence>
<comment type="caution">
    <text evidence="7">The sequence shown here is derived from an EMBL/GenBank/DDBJ whole genome shotgun (WGS) entry which is preliminary data.</text>
</comment>
<dbReference type="PROSITE" id="PS50105">
    <property type="entry name" value="SAM_DOMAIN"/>
    <property type="match status" value="1"/>
</dbReference>
<dbReference type="Gene3D" id="1.10.150.50">
    <property type="entry name" value="Transcription Factor, Ets-1"/>
    <property type="match status" value="1"/>
</dbReference>
<dbReference type="EMBL" id="VIIS01000165">
    <property type="protein sequence ID" value="KAF0312506.1"/>
    <property type="molecule type" value="Genomic_DNA"/>
</dbReference>
<dbReference type="FunFam" id="1.10.150.50:FF:000055">
    <property type="entry name" value="Sterile alpha motif domain containing 5"/>
    <property type="match status" value="1"/>
</dbReference>
<dbReference type="AlphaFoldDB" id="A0A6A4WZJ8"/>
<feature type="compositionally biased region" description="Pro residues" evidence="5">
    <location>
        <begin position="214"/>
        <end position="226"/>
    </location>
</feature>
<evidence type="ECO:0000256" key="5">
    <source>
        <dbReference type="SAM" id="MobiDB-lite"/>
    </source>
</evidence>
<proteinExistence type="predicted"/>
<reference evidence="7 8" key="1">
    <citation type="submission" date="2019-07" db="EMBL/GenBank/DDBJ databases">
        <title>Draft genome assembly of a fouling barnacle, Amphibalanus amphitrite (Darwin, 1854): The first reference genome for Thecostraca.</title>
        <authorList>
            <person name="Kim W."/>
        </authorList>
    </citation>
    <scope>NUCLEOTIDE SEQUENCE [LARGE SCALE GENOMIC DNA]</scope>
    <source>
        <strain evidence="7">SNU_AA5</strain>
        <tissue evidence="7">Soma without cirri and trophi</tissue>
    </source>
</reference>
<comment type="subunit">
    <text evidence="3">Interacts promiscuously (via SAM domain) with EPHA5, EPHA6, EPHA7, EPHA8, EPHB1, EPHB2, EPHB3 and EPHB4 (via SAM domain) (in vitro).</text>
</comment>
<dbReference type="InterPro" id="IPR013761">
    <property type="entry name" value="SAM/pointed_sf"/>
</dbReference>
<gene>
    <name evidence="7" type="primary">Samd5_1</name>
    <name evidence="7" type="ORF">FJT64_016756</name>
</gene>
<comment type="subcellular location">
    <subcellularLocation>
        <location evidence="1">Cytoplasm</location>
    </subcellularLocation>
</comment>
<feature type="compositionally biased region" description="Low complexity" evidence="5">
    <location>
        <begin position="227"/>
        <end position="236"/>
    </location>
</feature>
<dbReference type="InterPro" id="IPR051725">
    <property type="entry name" value="SAM-SH3_domain_protein"/>
</dbReference>
<evidence type="ECO:0000313" key="7">
    <source>
        <dbReference type="EMBL" id="KAF0312507.1"/>
    </source>
</evidence>
<feature type="compositionally biased region" description="Basic and acidic residues" evidence="5">
    <location>
        <begin position="372"/>
        <end position="385"/>
    </location>
</feature>
<dbReference type="EMBL" id="VIIS01000165">
    <property type="protein sequence ID" value="KAF0312507.1"/>
    <property type="molecule type" value="Genomic_DNA"/>
</dbReference>
<keyword evidence="2" id="KW-0963">Cytoplasm</keyword>
<evidence type="ECO:0000256" key="2">
    <source>
        <dbReference type="ARBA" id="ARBA00022490"/>
    </source>
</evidence>